<dbReference type="EMBL" id="AP004558">
    <property type="protein sequence ID" value="BAD09435.1"/>
    <property type="molecule type" value="Genomic_DNA"/>
</dbReference>
<dbReference type="EMBL" id="AP004665">
    <property type="protein sequence ID" value="BAD09818.1"/>
    <property type="molecule type" value="Genomic_DNA"/>
</dbReference>
<evidence type="ECO:0000313" key="2">
    <source>
        <dbReference type="EMBL" id="BAD09435.1"/>
    </source>
</evidence>
<gene>
    <name evidence="2" type="ORF">P0409A07.6</name>
    <name evidence="3" type="ORF">P0429B05.27</name>
</gene>
<dbReference type="AlphaFoldDB" id="Q6ZAA4"/>
<feature type="region of interest" description="Disordered" evidence="1">
    <location>
        <begin position="296"/>
        <end position="340"/>
    </location>
</feature>
<organism evidence="3 4">
    <name type="scientific">Oryza sativa subsp. japonica</name>
    <name type="common">Rice</name>
    <dbReference type="NCBI Taxonomy" id="39947"/>
    <lineage>
        <taxon>Eukaryota</taxon>
        <taxon>Viridiplantae</taxon>
        <taxon>Streptophyta</taxon>
        <taxon>Embryophyta</taxon>
        <taxon>Tracheophyta</taxon>
        <taxon>Spermatophyta</taxon>
        <taxon>Magnoliopsida</taxon>
        <taxon>Liliopsida</taxon>
        <taxon>Poales</taxon>
        <taxon>Poaceae</taxon>
        <taxon>BOP clade</taxon>
        <taxon>Oryzoideae</taxon>
        <taxon>Oryzeae</taxon>
        <taxon>Oryzinae</taxon>
        <taxon>Oryza</taxon>
        <taxon>Oryza sativa</taxon>
    </lineage>
</organism>
<feature type="compositionally biased region" description="Polar residues" evidence="1">
    <location>
        <begin position="34"/>
        <end position="46"/>
    </location>
</feature>
<accession>Q6ZAA4</accession>
<dbReference type="Proteomes" id="UP000000763">
    <property type="component" value="Chromosome 8"/>
</dbReference>
<feature type="region of interest" description="Disordered" evidence="1">
    <location>
        <begin position="251"/>
        <end position="277"/>
    </location>
</feature>
<proteinExistence type="predicted"/>
<feature type="region of interest" description="Disordered" evidence="1">
    <location>
        <begin position="171"/>
        <end position="227"/>
    </location>
</feature>
<feature type="compositionally biased region" description="Gly residues" evidence="1">
    <location>
        <begin position="88"/>
        <end position="97"/>
    </location>
</feature>
<reference evidence="4" key="3">
    <citation type="journal article" date="2005" name="Nature">
        <title>The map-based sequence of the rice genome.</title>
        <authorList>
            <consortium name="International rice genome sequencing project (IRGSP)"/>
            <person name="Matsumoto T."/>
            <person name="Wu J."/>
            <person name="Kanamori H."/>
            <person name="Katayose Y."/>
            <person name="Fujisawa M."/>
            <person name="Namiki N."/>
            <person name="Mizuno H."/>
            <person name="Yamamoto K."/>
            <person name="Antonio B.A."/>
            <person name="Baba T."/>
            <person name="Sakata K."/>
            <person name="Nagamura Y."/>
            <person name="Aoki H."/>
            <person name="Arikawa K."/>
            <person name="Arita K."/>
            <person name="Bito T."/>
            <person name="Chiden Y."/>
            <person name="Fujitsuka N."/>
            <person name="Fukunaka R."/>
            <person name="Hamada M."/>
            <person name="Harada C."/>
            <person name="Hayashi A."/>
            <person name="Hijishita S."/>
            <person name="Honda M."/>
            <person name="Hosokawa S."/>
            <person name="Ichikawa Y."/>
            <person name="Idonuma A."/>
            <person name="Iijima M."/>
            <person name="Ikeda M."/>
            <person name="Ikeno M."/>
            <person name="Ito K."/>
            <person name="Ito S."/>
            <person name="Ito T."/>
            <person name="Ito Y."/>
            <person name="Ito Y."/>
            <person name="Iwabuchi A."/>
            <person name="Kamiya K."/>
            <person name="Karasawa W."/>
            <person name="Kurita K."/>
            <person name="Katagiri S."/>
            <person name="Kikuta A."/>
            <person name="Kobayashi H."/>
            <person name="Kobayashi N."/>
            <person name="Machita K."/>
            <person name="Maehara T."/>
            <person name="Masukawa M."/>
            <person name="Mizubayashi T."/>
            <person name="Mukai Y."/>
            <person name="Nagasaki H."/>
            <person name="Nagata Y."/>
            <person name="Naito S."/>
            <person name="Nakashima M."/>
            <person name="Nakama Y."/>
            <person name="Nakamichi Y."/>
            <person name="Nakamura M."/>
            <person name="Meguro A."/>
            <person name="Negishi M."/>
            <person name="Ohta I."/>
            <person name="Ohta T."/>
            <person name="Okamoto M."/>
            <person name="Ono N."/>
            <person name="Saji S."/>
            <person name="Sakaguchi M."/>
            <person name="Sakai K."/>
            <person name="Shibata M."/>
            <person name="Shimokawa T."/>
            <person name="Song J."/>
            <person name="Takazaki Y."/>
            <person name="Terasawa K."/>
            <person name="Tsugane M."/>
            <person name="Tsuji K."/>
            <person name="Ueda S."/>
            <person name="Waki K."/>
            <person name="Yamagata H."/>
            <person name="Yamamoto M."/>
            <person name="Yamamoto S."/>
            <person name="Yamane H."/>
            <person name="Yoshiki S."/>
            <person name="Yoshihara R."/>
            <person name="Yukawa K."/>
            <person name="Zhong H."/>
            <person name="Yano M."/>
            <person name="Yuan Q."/>
            <person name="Ouyang S."/>
            <person name="Liu J."/>
            <person name="Jones K.M."/>
            <person name="Gansberger K."/>
            <person name="Moffat K."/>
            <person name="Hill J."/>
            <person name="Bera J."/>
            <person name="Fadrosh D."/>
            <person name="Jin S."/>
            <person name="Johri S."/>
            <person name="Kim M."/>
            <person name="Overton L."/>
            <person name="Reardon M."/>
            <person name="Tsitrin T."/>
            <person name="Vuong H."/>
            <person name="Weaver B."/>
            <person name="Ciecko A."/>
            <person name="Tallon L."/>
            <person name="Jackson J."/>
            <person name="Pai G."/>
            <person name="Aken S.V."/>
            <person name="Utterback T."/>
            <person name="Reidmuller S."/>
            <person name="Feldblyum T."/>
            <person name="Hsiao J."/>
            <person name="Zismann V."/>
            <person name="Iobst S."/>
            <person name="de Vazeille A.R."/>
            <person name="Buell C.R."/>
            <person name="Ying K."/>
            <person name="Li Y."/>
            <person name="Lu T."/>
            <person name="Huang Y."/>
            <person name="Zhao Q."/>
            <person name="Feng Q."/>
            <person name="Zhang L."/>
            <person name="Zhu J."/>
            <person name="Weng Q."/>
            <person name="Mu J."/>
            <person name="Lu Y."/>
            <person name="Fan D."/>
            <person name="Liu Y."/>
            <person name="Guan J."/>
            <person name="Zhang Y."/>
            <person name="Yu S."/>
            <person name="Liu X."/>
            <person name="Zhang Y."/>
            <person name="Hong G."/>
            <person name="Han B."/>
            <person name="Choisne N."/>
            <person name="Demange N."/>
            <person name="Orjeda G."/>
            <person name="Samain S."/>
            <person name="Cattolico L."/>
            <person name="Pelletier E."/>
            <person name="Couloux A."/>
            <person name="Segurens B."/>
            <person name="Wincker P."/>
            <person name="D'Hont A."/>
            <person name="Scarpelli C."/>
            <person name="Weissenbach J."/>
            <person name="Salanoubat M."/>
            <person name="Quetier F."/>
            <person name="Yu Y."/>
            <person name="Kim H.R."/>
            <person name="Rambo T."/>
            <person name="Currie J."/>
            <person name="Collura K."/>
            <person name="Luo M."/>
            <person name="Yang T."/>
            <person name="Ammiraju J.S.S."/>
            <person name="Engler F."/>
            <person name="Soderlund C."/>
            <person name="Wing R.A."/>
            <person name="Palmer L.E."/>
            <person name="de la Bastide M."/>
            <person name="Spiegel L."/>
            <person name="Nascimento L."/>
            <person name="Zutavern T."/>
            <person name="O'Shaughnessy A."/>
            <person name="Dike S."/>
            <person name="Dedhia N."/>
            <person name="Preston R."/>
            <person name="Balija V."/>
            <person name="McCombie W.R."/>
            <person name="Chow T."/>
            <person name="Chen H."/>
            <person name="Chung M."/>
            <person name="Chen C."/>
            <person name="Shaw J."/>
            <person name="Wu H."/>
            <person name="Hsiao K."/>
            <person name="Chao Y."/>
            <person name="Chu M."/>
            <person name="Cheng C."/>
            <person name="Hour A."/>
            <person name="Lee P."/>
            <person name="Lin S."/>
            <person name="Lin Y."/>
            <person name="Liou J."/>
            <person name="Liu S."/>
            <person name="Hsing Y."/>
            <person name="Raghuvanshi S."/>
            <person name="Mohanty A."/>
            <person name="Bharti A.K."/>
            <person name="Gaur A."/>
            <person name="Gupta V."/>
            <person name="Kumar D."/>
            <person name="Ravi V."/>
            <person name="Vij S."/>
            <person name="Kapur A."/>
            <person name="Khurana P."/>
            <person name="Khurana P."/>
            <person name="Khurana J.P."/>
            <person name="Tyagi A.K."/>
            <person name="Gaikwad K."/>
            <person name="Singh A."/>
            <person name="Dalal V."/>
            <person name="Srivastava S."/>
            <person name="Dixit A."/>
            <person name="Pal A.K."/>
            <person name="Ghazi I.A."/>
            <person name="Yadav M."/>
            <person name="Pandit A."/>
            <person name="Bhargava A."/>
            <person name="Sureshbabu K."/>
            <person name="Batra K."/>
            <person name="Sharma T.R."/>
            <person name="Mohapatra T."/>
            <person name="Singh N.K."/>
            <person name="Messing J."/>
            <person name="Nelson A.B."/>
            <person name="Fuks G."/>
            <person name="Kavchok S."/>
            <person name="Keizer G."/>
            <person name="Linton E."/>
            <person name="Llaca V."/>
            <person name="Song R."/>
            <person name="Tanyolac B."/>
            <person name="Young S."/>
            <person name="Ho-Il K."/>
            <person name="Hahn J.H."/>
            <person name="Sangsakoo G."/>
            <person name="Vanavichit A."/>
            <person name="de Mattos Luiz.A.T."/>
            <person name="Zimmer P.D."/>
            <person name="Malone G."/>
            <person name="Dellagostin O."/>
            <person name="de Oliveira A.C."/>
            <person name="Bevan M."/>
            <person name="Bancroft I."/>
            <person name="Minx P."/>
            <person name="Cordum H."/>
            <person name="Wilson R."/>
            <person name="Cheng Z."/>
            <person name="Jin W."/>
            <person name="Jiang J."/>
            <person name="Leong S.A."/>
            <person name="Iwama H."/>
            <person name="Gojobori T."/>
            <person name="Itoh T."/>
            <person name="Niimura Y."/>
            <person name="Fujii Y."/>
            <person name="Habara T."/>
            <person name="Sakai H."/>
            <person name="Sato Y."/>
            <person name="Wilson G."/>
            <person name="Kumar K."/>
            <person name="McCouch S."/>
            <person name="Juretic N."/>
            <person name="Hoen D."/>
            <person name="Wright S."/>
            <person name="Bruskiewich R."/>
            <person name="Bureau T."/>
            <person name="Miyao A."/>
            <person name="Hirochika H."/>
            <person name="Nishikawa T."/>
            <person name="Kadowaki K."/>
            <person name="Sugiura M."/>
            <person name="Burr B."/>
            <person name="Sasaki T."/>
        </authorList>
    </citation>
    <scope>NUCLEOTIDE SEQUENCE [LARGE SCALE GENOMIC DNA]</scope>
    <source>
        <strain evidence="4">cv. Nipponbare</strain>
    </source>
</reference>
<feature type="region of interest" description="Disordered" evidence="1">
    <location>
        <begin position="21"/>
        <end position="56"/>
    </location>
</feature>
<sequence>MRRKVVGAHAETWFRPCSLSHAHGGRRRRGGMRVTTTSHCLSPSSERLSRPQRAHRSLHLQDPRGVEVEKVLSSISLRTELTTAVAVGDGGRSGSGNGRSLSLTLTRSDGRLPRRQHMRSTAGGRGGAHPSVRLLRRSLPALPGDRWRRSRTGCPVAGLASAPTASLVSAPAIRGLGARRRPRLRARQPRPWRPSPASPLRPPAPDSAPAAPSRLRPYPRPCPACARSSSRCRCLRAWDRRADSRLKIFRRRRRSSASASASASLSGGWSAAGSSSRGRHLSLSLSHTHSLSLFSRWRRRRGKVAQRQARAAASSSSPAAAEGGGKPHLVGDGRGGSRAS</sequence>
<feature type="compositionally biased region" description="Pro residues" evidence="1">
    <location>
        <begin position="191"/>
        <end position="206"/>
    </location>
</feature>
<feature type="compositionally biased region" description="Gly residues" evidence="1">
    <location>
        <begin position="322"/>
        <end position="340"/>
    </location>
</feature>
<feature type="compositionally biased region" description="Low complexity" evidence="1">
    <location>
        <begin position="256"/>
        <end position="277"/>
    </location>
</feature>
<evidence type="ECO:0000313" key="4">
    <source>
        <dbReference type="Proteomes" id="UP000000763"/>
    </source>
</evidence>
<feature type="compositionally biased region" description="Basic residues" evidence="1">
    <location>
        <begin position="177"/>
        <end position="190"/>
    </location>
</feature>
<evidence type="ECO:0000256" key="1">
    <source>
        <dbReference type="SAM" id="MobiDB-lite"/>
    </source>
</evidence>
<protein>
    <submittedName>
        <fullName evidence="3">Uncharacterized protein</fullName>
    </submittedName>
</protein>
<reference evidence="2" key="1">
    <citation type="submission" date="2001-12" db="EMBL/GenBank/DDBJ databases">
        <title>Oryza sativa nipponbare(GA3) genomic DNA, chromosome 8, PAC clone:P0409A07.</title>
        <authorList>
            <person name="Sasaki T."/>
            <person name="Matsumoto T."/>
            <person name="Yamamoto K."/>
        </authorList>
    </citation>
    <scope>NUCLEOTIDE SEQUENCE</scope>
</reference>
<reference evidence="3" key="2">
    <citation type="submission" date="2002-01" db="EMBL/GenBank/DDBJ databases">
        <title>Oryza sativa nipponbare(GA3) genomic DNA, chromosome 8, PAC clone:P0429B05.</title>
        <authorList>
            <person name="Sasaki T."/>
            <person name="Matsumoto T."/>
            <person name="Yamamoto K."/>
        </authorList>
    </citation>
    <scope>NUCLEOTIDE SEQUENCE</scope>
</reference>
<evidence type="ECO:0000313" key="3">
    <source>
        <dbReference type="EMBL" id="BAD09818.1"/>
    </source>
</evidence>
<feature type="compositionally biased region" description="Low complexity" evidence="1">
    <location>
        <begin position="207"/>
        <end position="216"/>
    </location>
</feature>
<name>Q6ZAA4_ORYSJ</name>
<feature type="compositionally biased region" description="Low complexity" evidence="1">
    <location>
        <begin position="305"/>
        <end position="321"/>
    </location>
</feature>
<feature type="region of interest" description="Disordered" evidence="1">
    <location>
        <begin position="88"/>
        <end position="132"/>
    </location>
</feature>
<reference evidence="4" key="4">
    <citation type="journal article" date="2008" name="Nucleic Acids Res.">
        <title>The rice annotation project database (RAP-DB): 2008 update.</title>
        <authorList>
            <consortium name="The rice annotation project (RAP)"/>
        </authorList>
    </citation>
    <scope>GENOME REANNOTATION</scope>
    <source>
        <strain evidence="4">cv. Nipponbare</strain>
    </source>
</reference>